<sequence>MHYHYVYNYKAKRGEGMERVKEAARLLAQEGESEQAKLLLLDAFSEQANLIVAHNLADYYKEHDQYEEAFHYALQAVAWQPKTYYPYALLGELSMRRGDNDSAQKWLEKAYKRFQSPVVAHNLATLYKAQQKYEQAARLFIKSYETEDYGLLHAVECLVLANDFQHAKKWIAIIEQEQERFIGEVELGELYGRIGDYQKSAVWYAKGYNHYAHTGEWIADYVWVLHQLGNEAQKKAVITAFMEQCKQTMADLADKTLEDDWTEEEVAEEEARLRANMERVNSAHLQHQIMMQNEPSIASRCYTFFCPMHDEGHGDSELDG</sequence>
<dbReference type="Pfam" id="PF13181">
    <property type="entry name" value="TPR_8"/>
    <property type="match status" value="1"/>
</dbReference>
<dbReference type="AlphaFoldDB" id="A0A4U2YZI9"/>
<gene>
    <name evidence="1" type="ORF">FC756_13720</name>
</gene>
<keyword evidence="2" id="KW-1185">Reference proteome</keyword>
<dbReference type="Pfam" id="PF13374">
    <property type="entry name" value="TPR_10"/>
    <property type="match status" value="2"/>
</dbReference>
<organism evidence="1 2">
    <name type="scientific">Lysinibacillus mangiferihumi</name>
    <dbReference type="NCBI Taxonomy" id="1130819"/>
    <lineage>
        <taxon>Bacteria</taxon>
        <taxon>Bacillati</taxon>
        <taxon>Bacillota</taxon>
        <taxon>Bacilli</taxon>
        <taxon>Bacillales</taxon>
        <taxon>Bacillaceae</taxon>
        <taxon>Lysinibacillus</taxon>
    </lineage>
</organism>
<evidence type="ECO:0000313" key="1">
    <source>
        <dbReference type="EMBL" id="TKI67089.1"/>
    </source>
</evidence>
<accession>A0A4U2YZI9</accession>
<dbReference type="SUPFAM" id="SSF48452">
    <property type="entry name" value="TPR-like"/>
    <property type="match status" value="1"/>
</dbReference>
<reference evidence="1 2" key="1">
    <citation type="submission" date="2019-04" db="EMBL/GenBank/DDBJ databases">
        <title>Lysinibacillus genome sequencing.</title>
        <authorList>
            <person name="Dunlap C."/>
        </authorList>
    </citation>
    <scope>NUCLEOTIDE SEQUENCE [LARGE SCALE GENOMIC DNA]</scope>
    <source>
        <strain evidence="1 2">CCTCC AB 2010389</strain>
    </source>
</reference>
<name>A0A4U2YZI9_9BACI</name>
<dbReference type="InterPro" id="IPR011990">
    <property type="entry name" value="TPR-like_helical_dom_sf"/>
</dbReference>
<dbReference type="EMBL" id="SZPU01000053">
    <property type="protein sequence ID" value="TKI67089.1"/>
    <property type="molecule type" value="Genomic_DNA"/>
</dbReference>
<dbReference type="Gene3D" id="1.25.40.10">
    <property type="entry name" value="Tetratricopeptide repeat domain"/>
    <property type="match status" value="1"/>
</dbReference>
<protein>
    <submittedName>
        <fullName evidence="1">Tetratricopeptide repeat protein</fullName>
    </submittedName>
</protein>
<evidence type="ECO:0000313" key="2">
    <source>
        <dbReference type="Proteomes" id="UP000308744"/>
    </source>
</evidence>
<comment type="caution">
    <text evidence="1">The sequence shown here is derived from an EMBL/GenBank/DDBJ whole genome shotgun (WGS) entry which is preliminary data.</text>
</comment>
<dbReference type="InterPro" id="IPR019734">
    <property type="entry name" value="TPR_rpt"/>
</dbReference>
<dbReference type="Proteomes" id="UP000308744">
    <property type="component" value="Unassembled WGS sequence"/>
</dbReference>
<proteinExistence type="predicted"/>